<organism evidence="1 2">
    <name type="scientific">Rugamonas rubra</name>
    <dbReference type="NCBI Taxonomy" id="758825"/>
    <lineage>
        <taxon>Bacteria</taxon>
        <taxon>Pseudomonadati</taxon>
        <taxon>Pseudomonadota</taxon>
        <taxon>Betaproteobacteria</taxon>
        <taxon>Burkholderiales</taxon>
        <taxon>Oxalobacteraceae</taxon>
        <taxon>Telluria group</taxon>
        <taxon>Rugamonas</taxon>
    </lineage>
</organism>
<gene>
    <name evidence="1" type="ORF">SAMN02982985_02894</name>
</gene>
<evidence type="ECO:0000313" key="2">
    <source>
        <dbReference type="Proteomes" id="UP000199470"/>
    </source>
</evidence>
<accession>A0A1I4NEJ2</accession>
<dbReference type="EMBL" id="FOTW01000013">
    <property type="protein sequence ID" value="SFM13786.1"/>
    <property type="molecule type" value="Genomic_DNA"/>
</dbReference>
<dbReference type="Proteomes" id="UP000199470">
    <property type="component" value="Unassembled WGS sequence"/>
</dbReference>
<evidence type="ECO:0008006" key="3">
    <source>
        <dbReference type="Google" id="ProtNLM"/>
    </source>
</evidence>
<dbReference type="Pfam" id="PF06995">
    <property type="entry name" value="Phage_P2_GpU"/>
    <property type="match status" value="1"/>
</dbReference>
<dbReference type="InterPro" id="IPR009734">
    <property type="entry name" value="Myoviridae_GpU"/>
</dbReference>
<dbReference type="AlphaFoldDB" id="A0A1I4NEJ2"/>
<evidence type="ECO:0000313" key="1">
    <source>
        <dbReference type="EMBL" id="SFM13786.1"/>
    </source>
</evidence>
<keyword evidence="2" id="KW-1185">Reference proteome</keyword>
<sequence length="293" mass="30190">MDVKELVNRATSEIGRATERARRVEQLVDGKIAQAGKLAALAVGHIEHATALVKSATATMNRVLPLLDGAVVERGLAMLGSAAGKLINSKVALVKAAAAKLAGAVGGLRKALTALTGLGGKAPAPVAAALSSLGLKSKGEGAAGEAAGAAADATAATPHMLVLSAEDGSSYSFGLSNASFQGLKRQTNYTVAAQERLNRQDALQAVGKGGESLSLNGVIFTTLNTGRKELDKLRAIGGATRPLLLTTGYGEVLGRWYMVSLSEEQDGLLANGAARKQTFSMEFKRYGDDYQNL</sequence>
<dbReference type="RefSeq" id="WP_093388397.1">
    <property type="nucleotide sequence ID" value="NZ_FOTW01000013.1"/>
</dbReference>
<proteinExistence type="predicted"/>
<dbReference type="OrthoDB" id="1550902at2"/>
<reference evidence="1 2" key="1">
    <citation type="submission" date="2016-10" db="EMBL/GenBank/DDBJ databases">
        <authorList>
            <person name="de Groot N.N."/>
        </authorList>
    </citation>
    <scope>NUCLEOTIDE SEQUENCE [LARGE SCALE GENOMIC DNA]</scope>
    <source>
        <strain evidence="1 2">ATCC 43154</strain>
    </source>
</reference>
<protein>
    <recommendedName>
        <fullName evidence="3">Phage protein U</fullName>
    </recommendedName>
</protein>
<name>A0A1I4NEJ2_9BURK</name>
<dbReference type="STRING" id="758825.SAMN02982985_02894"/>